<evidence type="ECO:0000259" key="5">
    <source>
        <dbReference type="PROSITE" id="PS50089"/>
    </source>
</evidence>
<protein>
    <submittedName>
        <fullName evidence="8">Baculoviral IAP repeat-containing protein 3-like</fullName>
    </submittedName>
</protein>
<organism evidence="8">
    <name type="scientific">Diabrotica virgifera virgifera</name>
    <name type="common">western corn rootworm</name>
    <dbReference type="NCBI Taxonomy" id="50390"/>
    <lineage>
        <taxon>Eukaryota</taxon>
        <taxon>Metazoa</taxon>
        <taxon>Ecdysozoa</taxon>
        <taxon>Arthropoda</taxon>
        <taxon>Hexapoda</taxon>
        <taxon>Insecta</taxon>
        <taxon>Pterygota</taxon>
        <taxon>Neoptera</taxon>
        <taxon>Endopterygota</taxon>
        <taxon>Coleoptera</taxon>
        <taxon>Polyphaga</taxon>
        <taxon>Cucujiformia</taxon>
        <taxon>Chrysomeloidea</taxon>
        <taxon>Chrysomelidae</taxon>
        <taxon>Galerucinae</taxon>
        <taxon>Diabroticina</taxon>
        <taxon>Diabroticites</taxon>
        <taxon>Diabrotica</taxon>
    </lineage>
</organism>
<dbReference type="InterPro" id="IPR001370">
    <property type="entry name" value="BIR_rpt"/>
</dbReference>
<reference evidence="8" key="1">
    <citation type="submission" date="2025-04" db="UniProtKB">
        <authorList>
            <consortium name="RefSeq"/>
        </authorList>
    </citation>
    <scope>IDENTIFICATION</scope>
    <source>
        <tissue evidence="8">Whole insect</tissue>
    </source>
</reference>
<dbReference type="OrthoDB" id="10037309at2759"/>
<evidence type="ECO:0000313" key="6">
    <source>
        <dbReference type="EnsemblMetazoa" id="XP_050517371.1"/>
    </source>
</evidence>
<name>A0A6P7H7X2_DIAVI</name>
<dbReference type="SUPFAM" id="SSF57924">
    <property type="entry name" value="Inhibitor of apoptosis (IAP) repeat"/>
    <property type="match status" value="1"/>
</dbReference>
<evidence type="ECO:0000256" key="1">
    <source>
        <dbReference type="ARBA" id="ARBA00006672"/>
    </source>
</evidence>
<dbReference type="GO" id="GO:0051726">
    <property type="term" value="P:regulation of cell cycle"/>
    <property type="evidence" value="ECO:0007669"/>
    <property type="project" value="TreeGrafter"/>
</dbReference>
<dbReference type="PROSITE" id="PS50143">
    <property type="entry name" value="BIR_REPEAT_2"/>
    <property type="match status" value="1"/>
</dbReference>
<accession>A0A6P7H7X2</accession>
<dbReference type="PANTHER" id="PTHR10044">
    <property type="entry name" value="INHIBITOR OF APOPTOSIS"/>
    <property type="match status" value="1"/>
</dbReference>
<keyword evidence="7" id="KW-1185">Reference proteome</keyword>
<dbReference type="InParanoid" id="A0A6P7H7X2"/>
<dbReference type="PROSITE" id="PS50089">
    <property type="entry name" value="ZF_RING_2"/>
    <property type="match status" value="1"/>
</dbReference>
<gene>
    <name evidence="8" type="primary">LOC114348279</name>
</gene>
<evidence type="ECO:0000256" key="4">
    <source>
        <dbReference type="PROSITE-ProRule" id="PRU00175"/>
    </source>
</evidence>
<comment type="similarity">
    <text evidence="1">Belongs to the IAP family.</text>
</comment>
<proteinExistence type="inferred from homology"/>
<dbReference type="GO" id="GO:0043066">
    <property type="term" value="P:negative regulation of apoptotic process"/>
    <property type="evidence" value="ECO:0007669"/>
    <property type="project" value="TreeGrafter"/>
</dbReference>
<dbReference type="Pfam" id="PF13920">
    <property type="entry name" value="zf-C3HC4_3"/>
    <property type="match status" value="1"/>
</dbReference>
<dbReference type="RefSeq" id="XP_028154677.1">
    <property type="nucleotide sequence ID" value="XM_028298876.1"/>
</dbReference>
<dbReference type="SMART" id="SM00238">
    <property type="entry name" value="BIR"/>
    <property type="match status" value="1"/>
</dbReference>
<evidence type="ECO:0000256" key="2">
    <source>
        <dbReference type="ARBA" id="ARBA00022771"/>
    </source>
</evidence>
<dbReference type="GO" id="GO:0005737">
    <property type="term" value="C:cytoplasm"/>
    <property type="evidence" value="ECO:0007669"/>
    <property type="project" value="TreeGrafter"/>
</dbReference>
<dbReference type="AlphaFoldDB" id="A0A6P7H7X2"/>
<dbReference type="InterPro" id="IPR050784">
    <property type="entry name" value="IAP"/>
</dbReference>
<dbReference type="InterPro" id="IPR001841">
    <property type="entry name" value="Znf_RING"/>
</dbReference>
<dbReference type="EnsemblMetazoa" id="XM_050661414.1">
    <property type="protein sequence ID" value="XP_050517371.1"/>
    <property type="gene ID" value="LOC126892008"/>
</dbReference>
<dbReference type="Gene3D" id="3.30.40.10">
    <property type="entry name" value="Zinc/RING finger domain, C3HC4 (zinc finger)"/>
    <property type="match status" value="1"/>
</dbReference>
<dbReference type="GO" id="GO:0031398">
    <property type="term" value="P:positive regulation of protein ubiquitination"/>
    <property type="evidence" value="ECO:0007669"/>
    <property type="project" value="TreeGrafter"/>
</dbReference>
<keyword evidence="2 4" id="KW-0863">Zinc-finger</keyword>
<feature type="domain" description="RING-type" evidence="5">
    <location>
        <begin position="200"/>
        <end position="236"/>
    </location>
</feature>
<dbReference type="PANTHER" id="PTHR10044:SF139">
    <property type="entry name" value="DEATH-ASSOCIATED INHIBITOR OF APOPTOSIS 2"/>
    <property type="match status" value="1"/>
</dbReference>
<dbReference type="Pfam" id="PF00653">
    <property type="entry name" value="BIR"/>
    <property type="match status" value="1"/>
</dbReference>
<dbReference type="Gene3D" id="1.10.1170.10">
    <property type="entry name" value="Inhibitor Of Apoptosis Protein (2mihbC-IAP-1), Chain A"/>
    <property type="match status" value="1"/>
</dbReference>
<dbReference type="Proteomes" id="UP001652700">
    <property type="component" value="Unplaced"/>
</dbReference>
<evidence type="ECO:0000256" key="3">
    <source>
        <dbReference type="ARBA" id="ARBA00022833"/>
    </source>
</evidence>
<dbReference type="InterPro" id="IPR013083">
    <property type="entry name" value="Znf_RING/FYVE/PHD"/>
</dbReference>
<sequence length="247" mass="27870">MTPSYLEYPLIIQRLKSFDEWIPTHPIKPIVLAVAGFYYTGKNDKVLCAICGVVVNNWSVGDIPLYKHKECCLFLVAYKKAQKLLAVDERLKTFPPRYKTAKKLASCGFYYTKEEGLRYITNKDITTYSARLDTFLQQPGPSKPLRLANIKRAAEFGYIQAYVGSDSRVIKTDICLIIDVTVKEDIAVNNEDIQNGRLICKICFNNEINTVSLPCGHAAKCLDCSALVQETCCICRAPIAFTTRLYI</sequence>
<dbReference type="CDD" id="cd00022">
    <property type="entry name" value="BIR"/>
    <property type="match status" value="1"/>
</dbReference>
<reference evidence="6" key="2">
    <citation type="submission" date="2025-05" db="UniProtKB">
        <authorList>
            <consortium name="EnsemblMetazoa"/>
        </authorList>
    </citation>
    <scope>IDENTIFICATION</scope>
</reference>
<dbReference type="GO" id="GO:0061630">
    <property type="term" value="F:ubiquitin protein ligase activity"/>
    <property type="evidence" value="ECO:0007669"/>
    <property type="project" value="TreeGrafter"/>
</dbReference>
<dbReference type="EnsemblMetazoa" id="XM_050661415.1">
    <property type="protein sequence ID" value="XP_050517372.1"/>
    <property type="gene ID" value="LOC126892008"/>
</dbReference>
<dbReference type="GO" id="GO:0043027">
    <property type="term" value="F:cysteine-type endopeptidase inhibitor activity involved in apoptotic process"/>
    <property type="evidence" value="ECO:0007669"/>
    <property type="project" value="TreeGrafter"/>
</dbReference>
<dbReference type="SUPFAM" id="SSF57850">
    <property type="entry name" value="RING/U-box"/>
    <property type="match status" value="1"/>
</dbReference>
<evidence type="ECO:0000313" key="8">
    <source>
        <dbReference type="RefSeq" id="XP_028154677.1"/>
    </source>
</evidence>
<keyword evidence="3" id="KW-0862">Zinc</keyword>
<evidence type="ECO:0000313" key="7">
    <source>
        <dbReference type="Proteomes" id="UP001652700"/>
    </source>
</evidence>
<keyword evidence="2 4" id="KW-0479">Metal-binding</keyword>
<dbReference type="GO" id="GO:0008270">
    <property type="term" value="F:zinc ion binding"/>
    <property type="evidence" value="ECO:0007669"/>
    <property type="project" value="UniProtKB-KW"/>
</dbReference>
<dbReference type="GO" id="GO:0005634">
    <property type="term" value="C:nucleus"/>
    <property type="evidence" value="ECO:0007669"/>
    <property type="project" value="TreeGrafter"/>
</dbReference>